<gene>
    <name evidence="2" type="ORF">GJ700_25930</name>
</gene>
<proteinExistence type="predicted"/>
<dbReference type="GO" id="GO:0004180">
    <property type="term" value="F:carboxypeptidase activity"/>
    <property type="evidence" value="ECO:0007669"/>
    <property type="project" value="UniProtKB-KW"/>
</dbReference>
<sequence length="147" mass="15939">MNQVKRNCLLAATVLACGALSYTASAQEIEQKSSNGITYVTGGVGSEERQAMAELSPQFNVKMTFADRVTGDYRSGVAVEVRDMRGNVRMQTDDAGPMLYAQLPPGRYRLTANVDGQQQQRTITVGSNGSKSTAFYWDAESPVSMGR</sequence>
<keyword evidence="2" id="KW-0378">Hydrolase</keyword>
<evidence type="ECO:0000313" key="2">
    <source>
        <dbReference type="EMBL" id="MRV75160.1"/>
    </source>
</evidence>
<feature type="signal peptide" evidence="1">
    <location>
        <begin position="1"/>
        <end position="26"/>
    </location>
</feature>
<keyword evidence="1" id="KW-0732">Signal</keyword>
<dbReference type="InterPro" id="IPR013784">
    <property type="entry name" value="Carb-bd-like_fold"/>
</dbReference>
<dbReference type="PROSITE" id="PS51257">
    <property type="entry name" value="PROKAR_LIPOPROTEIN"/>
    <property type="match status" value="1"/>
</dbReference>
<organism evidence="2 3">
    <name type="scientific">Pseudoduganella rivuli</name>
    <dbReference type="NCBI Taxonomy" id="2666085"/>
    <lineage>
        <taxon>Bacteria</taxon>
        <taxon>Pseudomonadati</taxon>
        <taxon>Pseudomonadota</taxon>
        <taxon>Betaproteobacteria</taxon>
        <taxon>Burkholderiales</taxon>
        <taxon>Oxalobacteraceae</taxon>
        <taxon>Telluria group</taxon>
        <taxon>Pseudoduganella</taxon>
    </lineage>
</organism>
<dbReference type="Proteomes" id="UP000446768">
    <property type="component" value="Unassembled WGS sequence"/>
</dbReference>
<protein>
    <submittedName>
        <fullName evidence="2">Carboxypeptidase regulatory-like domain-containing protein</fullName>
    </submittedName>
</protein>
<dbReference type="SUPFAM" id="SSF49452">
    <property type="entry name" value="Starch-binding domain-like"/>
    <property type="match status" value="1"/>
</dbReference>
<dbReference type="EMBL" id="WKJJ01000018">
    <property type="protein sequence ID" value="MRV75160.1"/>
    <property type="molecule type" value="Genomic_DNA"/>
</dbReference>
<accession>A0A7X2IS92</accession>
<feature type="chain" id="PRO_5030998156" evidence="1">
    <location>
        <begin position="27"/>
        <end position="147"/>
    </location>
</feature>
<evidence type="ECO:0000313" key="3">
    <source>
        <dbReference type="Proteomes" id="UP000446768"/>
    </source>
</evidence>
<name>A0A7X2IS92_9BURK</name>
<dbReference type="AlphaFoldDB" id="A0A7X2IS92"/>
<dbReference type="GO" id="GO:0030246">
    <property type="term" value="F:carbohydrate binding"/>
    <property type="evidence" value="ECO:0007669"/>
    <property type="project" value="InterPro"/>
</dbReference>
<dbReference type="Gene3D" id="2.60.40.1120">
    <property type="entry name" value="Carboxypeptidase-like, regulatory domain"/>
    <property type="match status" value="1"/>
</dbReference>
<comment type="caution">
    <text evidence="2">The sequence shown here is derived from an EMBL/GenBank/DDBJ whole genome shotgun (WGS) entry which is preliminary data.</text>
</comment>
<keyword evidence="2" id="KW-0645">Protease</keyword>
<keyword evidence="2" id="KW-0121">Carboxypeptidase</keyword>
<keyword evidence="3" id="KW-1185">Reference proteome</keyword>
<reference evidence="2 3" key="1">
    <citation type="submission" date="2019-11" db="EMBL/GenBank/DDBJ databases">
        <title>Novel species isolated from a subtropical stream in China.</title>
        <authorList>
            <person name="Lu H."/>
        </authorList>
    </citation>
    <scope>NUCLEOTIDE SEQUENCE [LARGE SCALE GENOMIC DNA]</scope>
    <source>
        <strain evidence="2 3">FT92W</strain>
    </source>
</reference>
<dbReference type="RefSeq" id="WP_154379438.1">
    <property type="nucleotide sequence ID" value="NZ_WKJJ01000018.1"/>
</dbReference>
<evidence type="ECO:0000256" key="1">
    <source>
        <dbReference type="SAM" id="SignalP"/>
    </source>
</evidence>